<dbReference type="Gene3D" id="2.130.10.10">
    <property type="entry name" value="YVTN repeat-like/Quinoprotein amine dehydrogenase"/>
    <property type="match status" value="3"/>
</dbReference>
<proteinExistence type="predicted"/>
<keyword evidence="1" id="KW-0853">WD repeat</keyword>
<sequence>MDIKNQKLLQHHQHAIVKDLDVMFILDELFTKNAISNEDYDHISNLRDREERTKYLLKLLKNGNNNAFEVFVDSLAKDYNWLWKKLATGNSKEMIEDSFEDSLSRGDVPRLPDHFVRRLALENDVYVKLKTLTRHKILSLHGMSGCGKTALIISVLRNNSQLITSDFNGVVYWLNFSNCKTEDDIIAQQNKLYRKALSITSHNSYMNSSISMSSIGSNSDSLSSYDWTWQELKDKLKSVFSELSLKDALLVLDEVNEKKCLDAFDIGCKIVVTTRDTGVVTNFHPQIINVENYFSEEESLALFASCLEVEVSNLPRQAKKLHEICKGSPFHIALLGAELAENKERLVHDTRHWNYYLNKLEKKEFIFHLRPNVNPMKTIEICINSLKPNILPLFKMLTILPDNVKLSAKVFSKLWNKPVLEVNSIIKQLRSKSLIIEFYDKDQVDYSYEIHDLIMGYLRSSSNDDDVKKLHEDFLKSYSYDSINNAPVEIEDDGYIAFYIGYHLANTKNLNNKWTLFNRLYLDLKFLGNKARLTGPADVILDLQKYESHIAHDELDKSLLFSIKEYLSTYGIDLYRYPCTDIIQNILQNESKGILYTKAWQIAQERCTNNELYFEFMHEQNVEEIKHSTIDVKETITAVCFLGDYVLVGTVMGAIKFFHIGTNKLKKELQSSGSPVKWVGVCPINPLFIASLAYDGVIKLWYIDDVERDGAGGVIEEESEESLNNNYPSNETIAPKLGPFINCRWANNEETLITHTSKMIVLFNTSGKVLYLLDNLYRDRDILCCVPCNCDKYVIVATSNSTHMLEIIDVKTKEKQIYEETDTVLDIITVPGTKRILTLKKKEVTEYEFKVFRRFNQNCNNCVCKTVVTSDIVKDGITFISMAVNKTGTLLFVSTDDSRVICVNLKTNTYLFDLENRRGNVASMSTSEVAWDELEPGTDVLLTGTADHENCAKVWYLDAAYVAHYSRDGAGKVRLTTKFDASFINTLSPNTPNTSTSSSAPQSSNNTPKRHQSFVSHKEAKRVVKSTMSLDRHSLKPLNLKGLCNGNSDGAFQPLLAVVDDKNNIQIMRGRKLITEIPSNSDDHITKIKISPCNQYIIYGFNSGIVRKFTLRSKENKDIMDVNSAVQYMNFVSHNLMMVAGKNRCLMAYRLTEDGDWKPKMLQRGNTNLGSQEILNDINGFKKKSNPSDKISSSESDTSISSRDRLFRNCDLKGRLCKGSSLVDCYWVQDVGLITIESNATIKLWDKDLNLASVLNGRQSDVCVYCSAFQKNVLVLCDDYNLSFQIFELRRGEQIQLETVQEYKLNNRIYSCTLTEDGNMLAMGLDSGDVVIWSVQNKRQVKLLKQHKSRVQWCGFSPVPERGPRAPLDDEPPLVLVSLAAEIVWWNVTHVIRMRSKGFLRTGLNVITPLASPLDVRNEIQTVDNSSTSTSNNFFFGGNLLNPQHCWKVNWKKKTCKENSKRKEILACIKLSGMNAKQICLDEKFSCFVTVDNPGHIHIMKMMSTCST</sequence>
<dbReference type="OMA" id="CKGSPFH"/>
<keyword evidence="2" id="KW-0053">Apoptosis</keyword>
<evidence type="ECO:0000256" key="4">
    <source>
        <dbReference type="SAM" id="MobiDB-lite"/>
    </source>
</evidence>
<dbReference type="Gene3D" id="1.10.533.10">
    <property type="entry name" value="Death Domain, Fas"/>
    <property type="match status" value="1"/>
</dbReference>
<dbReference type="Pfam" id="PF17908">
    <property type="entry name" value="APAF1_C"/>
    <property type="match status" value="1"/>
</dbReference>
<dbReference type="InterPro" id="IPR001315">
    <property type="entry name" value="CARD"/>
</dbReference>
<dbReference type="InterPro" id="IPR048975">
    <property type="entry name" value="WHD_APAF1"/>
</dbReference>
<dbReference type="GO" id="GO:0006915">
    <property type="term" value="P:apoptotic process"/>
    <property type="evidence" value="ECO:0007669"/>
    <property type="project" value="UniProtKB-KW"/>
</dbReference>
<dbReference type="InterPro" id="IPR027417">
    <property type="entry name" value="P-loop_NTPase"/>
</dbReference>
<dbReference type="SMART" id="SM00320">
    <property type="entry name" value="WD40"/>
    <property type="match status" value="5"/>
</dbReference>
<dbReference type="InterPro" id="IPR042197">
    <property type="entry name" value="Apaf_helical"/>
</dbReference>
<dbReference type="InterPro" id="IPR036388">
    <property type="entry name" value="WH-like_DNA-bd_sf"/>
</dbReference>
<dbReference type="GeneID" id="113400814"/>
<evidence type="ECO:0000313" key="7">
    <source>
        <dbReference type="RefSeq" id="XP_026496270.2"/>
    </source>
</evidence>
<evidence type="ECO:0000259" key="5">
    <source>
        <dbReference type="PROSITE" id="PS50209"/>
    </source>
</evidence>
<keyword evidence="3" id="KW-0677">Repeat</keyword>
<evidence type="ECO:0000256" key="3">
    <source>
        <dbReference type="ARBA" id="ARBA00022737"/>
    </source>
</evidence>
<dbReference type="GO" id="GO:0043531">
    <property type="term" value="F:ADP binding"/>
    <property type="evidence" value="ECO:0007669"/>
    <property type="project" value="InterPro"/>
</dbReference>
<keyword evidence="6" id="KW-1185">Reference proteome</keyword>
<accession>A0A8B8IGQ8</accession>
<dbReference type="Gene3D" id="1.25.40.370">
    <property type="match status" value="1"/>
</dbReference>
<reference evidence="7" key="1">
    <citation type="submission" date="2025-08" db="UniProtKB">
        <authorList>
            <consortium name="RefSeq"/>
        </authorList>
    </citation>
    <scope>IDENTIFICATION</scope>
    <source>
        <tissue evidence="7">Whole body</tissue>
    </source>
</reference>
<dbReference type="GO" id="GO:0042981">
    <property type="term" value="P:regulation of apoptotic process"/>
    <property type="evidence" value="ECO:0007669"/>
    <property type="project" value="InterPro"/>
</dbReference>
<dbReference type="SUPFAM" id="SSF50978">
    <property type="entry name" value="WD40 repeat-like"/>
    <property type="match status" value="1"/>
</dbReference>
<dbReference type="RefSeq" id="XP_026496270.2">
    <property type="nucleotide sequence ID" value="XM_026640485.2"/>
</dbReference>
<dbReference type="InterPro" id="IPR011047">
    <property type="entry name" value="Quinoprotein_ADH-like_sf"/>
</dbReference>
<dbReference type="Proteomes" id="UP001652626">
    <property type="component" value="Chromosome 11"/>
</dbReference>
<feature type="region of interest" description="Disordered" evidence="4">
    <location>
        <begin position="986"/>
        <end position="1020"/>
    </location>
</feature>
<dbReference type="SUPFAM" id="SSF50998">
    <property type="entry name" value="Quinoprotein alcohol dehydrogenase-like"/>
    <property type="match status" value="1"/>
</dbReference>
<dbReference type="SUPFAM" id="SSF47986">
    <property type="entry name" value="DEATH domain"/>
    <property type="match status" value="1"/>
</dbReference>
<dbReference type="CDD" id="cd01671">
    <property type="entry name" value="CARD"/>
    <property type="match status" value="1"/>
</dbReference>
<dbReference type="OrthoDB" id="1357022at2759"/>
<dbReference type="InterPro" id="IPR036322">
    <property type="entry name" value="WD40_repeat_dom_sf"/>
</dbReference>
<protein>
    <submittedName>
        <fullName evidence="7">Uncharacterized protein LOC113400814</fullName>
    </submittedName>
</protein>
<dbReference type="Pfam" id="PF00619">
    <property type="entry name" value="CARD"/>
    <property type="match status" value="1"/>
</dbReference>
<evidence type="ECO:0000313" key="6">
    <source>
        <dbReference type="Proteomes" id="UP001652626"/>
    </source>
</evidence>
<feature type="compositionally biased region" description="Low complexity" evidence="4">
    <location>
        <begin position="986"/>
        <end position="1007"/>
    </location>
</feature>
<dbReference type="PANTHER" id="PTHR22845:SF5">
    <property type="entry name" value="APOPTOTIC PROTEASE-ACTIVATING FACTOR 1"/>
    <property type="match status" value="1"/>
</dbReference>
<dbReference type="Pfam" id="PF21296">
    <property type="entry name" value="WHD_APAF1"/>
    <property type="match status" value="1"/>
</dbReference>
<name>A0A8B8IGQ8_VANTA</name>
<dbReference type="InterPro" id="IPR015943">
    <property type="entry name" value="WD40/YVTN_repeat-like_dom_sf"/>
</dbReference>
<dbReference type="Pfam" id="PF00931">
    <property type="entry name" value="NB-ARC"/>
    <property type="match status" value="1"/>
</dbReference>
<gene>
    <name evidence="7" type="primary">LOC113400814</name>
</gene>
<dbReference type="PANTHER" id="PTHR22845">
    <property type="entry name" value="APOPTOTIC PROTEASE-ACTIVATING FACTOR 1"/>
    <property type="match status" value="1"/>
</dbReference>
<dbReference type="Gene3D" id="1.10.10.10">
    <property type="entry name" value="Winged helix-like DNA-binding domain superfamily/Winged helix DNA-binding domain"/>
    <property type="match status" value="1"/>
</dbReference>
<evidence type="ECO:0000256" key="2">
    <source>
        <dbReference type="ARBA" id="ARBA00022703"/>
    </source>
</evidence>
<dbReference type="SUPFAM" id="SSF52540">
    <property type="entry name" value="P-loop containing nucleoside triphosphate hydrolases"/>
    <property type="match status" value="1"/>
</dbReference>
<dbReference type="InterPro" id="IPR001680">
    <property type="entry name" value="WD40_rpt"/>
</dbReference>
<feature type="domain" description="CARD" evidence="5">
    <location>
        <begin position="1"/>
        <end position="75"/>
    </location>
</feature>
<dbReference type="PROSITE" id="PS50209">
    <property type="entry name" value="CARD"/>
    <property type="match status" value="1"/>
</dbReference>
<dbReference type="GO" id="GO:0005829">
    <property type="term" value="C:cytosol"/>
    <property type="evidence" value="ECO:0007669"/>
    <property type="project" value="UniProtKB-ARBA"/>
</dbReference>
<dbReference type="Gene3D" id="1.10.8.430">
    <property type="entry name" value="Helical domain of apoptotic protease-activating factors"/>
    <property type="match status" value="1"/>
</dbReference>
<dbReference type="InterPro" id="IPR002182">
    <property type="entry name" value="NB-ARC"/>
</dbReference>
<dbReference type="Gene3D" id="3.40.50.300">
    <property type="entry name" value="P-loop containing nucleotide triphosphate hydrolases"/>
    <property type="match status" value="1"/>
</dbReference>
<dbReference type="InterPro" id="IPR011029">
    <property type="entry name" value="DEATH-like_dom_sf"/>
</dbReference>
<evidence type="ECO:0000256" key="1">
    <source>
        <dbReference type="ARBA" id="ARBA00022574"/>
    </source>
</evidence>
<organism evidence="6 7">
    <name type="scientific">Vanessa tameamea</name>
    <name type="common">Kamehameha butterfly</name>
    <dbReference type="NCBI Taxonomy" id="334116"/>
    <lineage>
        <taxon>Eukaryota</taxon>
        <taxon>Metazoa</taxon>
        <taxon>Ecdysozoa</taxon>
        <taxon>Arthropoda</taxon>
        <taxon>Hexapoda</taxon>
        <taxon>Insecta</taxon>
        <taxon>Pterygota</taxon>
        <taxon>Neoptera</taxon>
        <taxon>Endopterygota</taxon>
        <taxon>Lepidoptera</taxon>
        <taxon>Glossata</taxon>
        <taxon>Ditrysia</taxon>
        <taxon>Papilionoidea</taxon>
        <taxon>Nymphalidae</taxon>
        <taxon>Nymphalinae</taxon>
        <taxon>Vanessa</taxon>
    </lineage>
</organism>
<dbReference type="InterPro" id="IPR041452">
    <property type="entry name" value="APAF1_C"/>
</dbReference>